<dbReference type="CDD" id="cd01300">
    <property type="entry name" value="YtcJ_like"/>
    <property type="match status" value="1"/>
</dbReference>
<organism evidence="6 7">
    <name type="scientific">Neoroseomonas eburnea</name>
    <dbReference type="NCBI Taxonomy" id="1346889"/>
    <lineage>
        <taxon>Bacteria</taxon>
        <taxon>Pseudomonadati</taxon>
        <taxon>Pseudomonadota</taxon>
        <taxon>Alphaproteobacteria</taxon>
        <taxon>Acetobacterales</taxon>
        <taxon>Acetobacteraceae</taxon>
        <taxon>Neoroseomonas</taxon>
    </lineage>
</organism>
<dbReference type="InterPro" id="IPR013108">
    <property type="entry name" value="Amidohydro_3"/>
</dbReference>
<feature type="domain" description="Aminodeoxyfutalosine deaminase/Imidazolonepropionase-like composite" evidence="5">
    <location>
        <begin position="78"/>
        <end position="98"/>
    </location>
</feature>
<dbReference type="Gene3D" id="2.30.40.10">
    <property type="entry name" value="Urease, subunit C, domain 1"/>
    <property type="match status" value="1"/>
</dbReference>
<evidence type="ECO:0000259" key="4">
    <source>
        <dbReference type="Pfam" id="PF07969"/>
    </source>
</evidence>
<evidence type="ECO:0000313" key="6">
    <source>
        <dbReference type="EMBL" id="MBR0682976.1"/>
    </source>
</evidence>
<evidence type="ECO:0000259" key="5">
    <source>
        <dbReference type="Pfam" id="PF22039"/>
    </source>
</evidence>
<dbReference type="SUPFAM" id="SSF51338">
    <property type="entry name" value="Composite domain of metallo-dependent hydrolases"/>
    <property type="match status" value="1"/>
</dbReference>
<dbReference type="InterPro" id="IPR011059">
    <property type="entry name" value="Metal-dep_hydrolase_composite"/>
</dbReference>
<dbReference type="Gene3D" id="3.10.310.70">
    <property type="match status" value="1"/>
</dbReference>
<reference evidence="6" key="1">
    <citation type="submission" date="2020-01" db="EMBL/GenBank/DDBJ databases">
        <authorList>
            <person name="Rat A."/>
        </authorList>
    </citation>
    <scope>NUCLEOTIDE SEQUENCE</scope>
    <source>
        <strain evidence="6">LMG 31228</strain>
    </source>
</reference>
<dbReference type="Proteomes" id="UP001138709">
    <property type="component" value="Unassembled WGS sequence"/>
</dbReference>
<comment type="caution">
    <text evidence="6">The sequence shown here is derived from an EMBL/GenBank/DDBJ whole genome shotgun (WGS) entry which is preliminary data.</text>
</comment>
<keyword evidence="7" id="KW-1185">Reference proteome</keyword>
<dbReference type="InterPro" id="IPR033932">
    <property type="entry name" value="YtcJ-like"/>
</dbReference>
<dbReference type="InterPro" id="IPR054418">
    <property type="entry name" value="MQNX/HUTI_composite_N"/>
</dbReference>
<keyword evidence="3" id="KW-0862">Zinc</keyword>
<dbReference type="AlphaFoldDB" id="A0A9X9XGZ0"/>
<dbReference type="Pfam" id="PF22039">
    <property type="entry name" value="HUTI_composite_bact"/>
    <property type="match status" value="1"/>
</dbReference>
<dbReference type="Gene3D" id="3.20.20.140">
    <property type="entry name" value="Metal-dependent hydrolases"/>
    <property type="match status" value="1"/>
</dbReference>
<proteinExistence type="predicted"/>
<feature type="domain" description="Amidohydrolase 3" evidence="4">
    <location>
        <begin position="106"/>
        <end position="595"/>
    </location>
</feature>
<dbReference type="PROSITE" id="PS51318">
    <property type="entry name" value="TAT"/>
    <property type="match status" value="1"/>
</dbReference>
<evidence type="ECO:0000256" key="1">
    <source>
        <dbReference type="ARBA" id="ARBA00022723"/>
    </source>
</evidence>
<keyword evidence="2" id="KW-0378">Hydrolase</keyword>
<sequence length="598" mass="64463">MCIGCSPLGQALARAGVSRRSFLSGSGRLALGAAATGFGARFNCAAAQGPSDPSGAADAIFSGGTILTMDDARPTAEAVAVRGGRILAVGTRDEVNARRGAGTRSIDLAGRTMLPGFFDAHGHAVFVGLQAVSANLLPAPDGQGNDIAALQRLLREWMARSQPAIRRYGLIIGFGYDDSQLREQRHPTRDDLDQVSTDTPILIIHQSGHLGVVNSKALELAGITAATADPVGGVYRRRPGSREPDGVIEEIAFFSLLSKLGERFDLDAYLAMIRAGTEFYARFGYTTCQEARAFGDTVGRIAEAAERNLLPIDLLVYADIVAATDQIRAPALSREYRNRFRIGGAKLVIDGTPQGKTAWLTRPYYVPPPGQRGDYVGFPAIPSENAFAAVDRAFAEGWQIICHCNGDAASDVWIAAIREATRKHGRADRRPVLIHGQVLREDQMDALRALDILPSLFPMHTFYWGDWHRDSVLGPERAENISPTGWAMQRGMRFTSHHDAPVANPDSMRVLSATVTRRTRSGDILGPQHCVPVPVALKAMTIWAAHQHFEEDRKGSIEVGKLADFAVLSGNPLDVEPAALAGLKVVQTFKEGVSIFSA</sequence>
<name>A0A9X9XGZ0_9PROT</name>
<dbReference type="InterPro" id="IPR032466">
    <property type="entry name" value="Metal_Hydrolase"/>
</dbReference>
<evidence type="ECO:0000256" key="3">
    <source>
        <dbReference type="ARBA" id="ARBA00022833"/>
    </source>
</evidence>
<dbReference type="InterPro" id="IPR006311">
    <property type="entry name" value="TAT_signal"/>
</dbReference>
<dbReference type="Pfam" id="PF07969">
    <property type="entry name" value="Amidohydro_3"/>
    <property type="match status" value="1"/>
</dbReference>
<gene>
    <name evidence="6" type="ORF">GXW74_20965</name>
</gene>
<dbReference type="RefSeq" id="WP_211848516.1">
    <property type="nucleotide sequence ID" value="NZ_JAAEDL010000025.1"/>
</dbReference>
<accession>A0A9X9XGZ0</accession>
<reference evidence="6" key="2">
    <citation type="journal article" date="2021" name="Syst. Appl. Microbiol.">
        <title>Roseomonas hellenica sp. nov., isolated from roots of wild-growing Alkanna tinctoria.</title>
        <authorList>
            <person name="Rat A."/>
            <person name="Naranjo H.D."/>
            <person name="Lebbe L."/>
            <person name="Cnockaert M."/>
            <person name="Krigas N."/>
            <person name="Grigoriadou K."/>
            <person name="Maloupa E."/>
            <person name="Willems A."/>
        </authorList>
    </citation>
    <scope>NUCLEOTIDE SEQUENCE</scope>
    <source>
        <strain evidence="6">LMG 31228</strain>
    </source>
</reference>
<dbReference type="PANTHER" id="PTHR22642:SF2">
    <property type="entry name" value="PROTEIN LONG AFTER FAR-RED 3"/>
    <property type="match status" value="1"/>
</dbReference>
<dbReference type="GO" id="GO:0046872">
    <property type="term" value="F:metal ion binding"/>
    <property type="evidence" value="ECO:0007669"/>
    <property type="project" value="UniProtKB-KW"/>
</dbReference>
<dbReference type="SUPFAM" id="SSF51556">
    <property type="entry name" value="Metallo-dependent hydrolases"/>
    <property type="match status" value="1"/>
</dbReference>
<dbReference type="EMBL" id="JAAEDL010000025">
    <property type="protein sequence ID" value="MBR0682976.1"/>
    <property type="molecule type" value="Genomic_DNA"/>
</dbReference>
<evidence type="ECO:0000256" key="2">
    <source>
        <dbReference type="ARBA" id="ARBA00022801"/>
    </source>
</evidence>
<keyword evidence="1" id="KW-0479">Metal-binding</keyword>
<protein>
    <submittedName>
        <fullName evidence="6">Amidohydrolase</fullName>
    </submittedName>
</protein>
<evidence type="ECO:0000313" key="7">
    <source>
        <dbReference type="Proteomes" id="UP001138709"/>
    </source>
</evidence>
<dbReference type="PANTHER" id="PTHR22642">
    <property type="entry name" value="IMIDAZOLONEPROPIONASE"/>
    <property type="match status" value="1"/>
</dbReference>
<dbReference type="GO" id="GO:0016810">
    <property type="term" value="F:hydrolase activity, acting on carbon-nitrogen (but not peptide) bonds"/>
    <property type="evidence" value="ECO:0007669"/>
    <property type="project" value="InterPro"/>
</dbReference>